<organism evidence="3 4">
    <name type="scientific">Paenibacillus crassostreae</name>
    <dbReference type="NCBI Taxonomy" id="1763538"/>
    <lineage>
        <taxon>Bacteria</taxon>
        <taxon>Bacillati</taxon>
        <taxon>Bacillota</taxon>
        <taxon>Bacilli</taxon>
        <taxon>Bacillales</taxon>
        <taxon>Paenibacillaceae</taxon>
        <taxon>Paenibacillus</taxon>
    </lineage>
</organism>
<dbReference type="STRING" id="1763538.LPB68_14620"/>
<dbReference type="GO" id="GO:0022904">
    <property type="term" value="P:respiratory electron transport chain"/>
    <property type="evidence" value="ECO:0007669"/>
    <property type="project" value="InterPro"/>
</dbReference>
<sequence>MKNWLSRITKSYGRKLTFIHYWNAWIVVVLALSGLILLGSFWREVLGEGRVWLKWLHVGVGLVLLIPIGYYFLLIKKHWKQLRGKPWQKFNVVFVLILLVGWIGSGIILWQIRLFSPLWANSALLIHDLLTWIGLPYIIYHSLTRTAWLKHPERLSITKEKKHQHQTPGSFQPLYTRREFIRSAIGIGIAVTVGPSFIKWIGNGLTAGINKAALISTDSNNLVPAPTPAESSLPPIGGGARGDFRVYSVTPIPSFDNSNWSFTIDGLVDRPNIWNWEQFVMFGRTVQVSDFHCVTGWSVYNNTWEGIPLKTFLQEAGVKSEATTVKLYSGDGIYTDSLTLKQAQMDDVLVAVLHDGEVIPADLGGPARLIVPRMFAYKSVKWLNRIELIQGEHTGYWEDRGYDKDAWVTKTNKMDY</sequence>
<proteinExistence type="predicted"/>
<dbReference type="GO" id="GO:0016020">
    <property type="term" value="C:membrane"/>
    <property type="evidence" value="ECO:0007669"/>
    <property type="project" value="InterPro"/>
</dbReference>
<dbReference type="Pfam" id="PF00174">
    <property type="entry name" value="Oxidored_molyb"/>
    <property type="match status" value="1"/>
</dbReference>
<dbReference type="InterPro" id="IPR016174">
    <property type="entry name" value="Di-haem_cyt_TM"/>
</dbReference>
<dbReference type="PANTHER" id="PTHR43032:SF4">
    <property type="entry name" value="OXIDOREDUCTASE MOLYBDOPTERIN-BINDING DOMAIN-CONTAINING PROTEIN"/>
    <property type="match status" value="1"/>
</dbReference>
<comment type="caution">
    <text evidence="3">The sequence shown here is derived from an EMBL/GenBank/DDBJ whole genome shotgun (WGS) entry which is preliminary data.</text>
</comment>
<dbReference type="Gene3D" id="1.20.950.20">
    <property type="entry name" value="Transmembrane di-heme cytochromes, Chain C"/>
    <property type="match status" value="1"/>
</dbReference>
<dbReference type="SUPFAM" id="SSF81342">
    <property type="entry name" value="Transmembrane di-heme cytochromes"/>
    <property type="match status" value="1"/>
</dbReference>
<dbReference type="KEGG" id="pcx:LPB68_14620"/>
<feature type="transmembrane region" description="Helical" evidence="1">
    <location>
        <begin position="21"/>
        <end position="42"/>
    </location>
</feature>
<dbReference type="AlphaFoldDB" id="A0A167E1T4"/>
<feature type="domain" description="Oxidoreductase molybdopterin-binding" evidence="2">
    <location>
        <begin position="251"/>
        <end position="397"/>
    </location>
</feature>
<dbReference type="PANTHER" id="PTHR43032">
    <property type="entry name" value="PROTEIN-METHIONINE-SULFOXIDE REDUCTASE"/>
    <property type="match status" value="1"/>
</dbReference>
<evidence type="ECO:0000256" key="1">
    <source>
        <dbReference type="SAM" id="Phobius"/>
    </source>
</evidence>
<gene>
    <name evidence="3" type="ORF">PNBC_09315</name>
</gene>
<name>A0A167E1T4_9BACL</name>
<keyword evidence="4" id="KW-1185">Reference proteome</keyword>
<dbReference type="InterPro" id="IPR036374">
    <property type="entry name" value="OxRdtase_Mopterin-bd_sf"/>
</dbReference>
<dbReference type="RefSeq" id="WP_068657428.1">
    <property type="nucleotide sequence ID" value="NZ_CP017770.1"/>
</dbReference>
<dbReference type="OrthoDB" id="9778777at2"/>
<evidence type="ECO:0000259" key="2">
    <source>
        <dbReference type="Pfam" id="PF00174"/>
    </source>
</evidence>
<dbReference type="SUPFAM" id="SSF56524">
    <property type="entry name" value="Oxidoreductase molybdopterin-binding domain"/>
    <property type="match status" value="1"/>
</dbReference>
<protein>
    <submittedName>
        <fullName evidence="3">Oxidoreductase</fullName>
    </submittedName>
</protein>
<keyword evidence="1" id="KW-0472">Membrane</keyword>
<feature type="transmembrane region" description="Helical" evidence="1">
    <location>
        <begin position="118"/>
        <end position="140"/>
    </location>
</feature>
<evidence type="ECO:0000313" key="4">
    <source>
        <dbReference type="Proteomes" id="UP000077134"/>
    </source>
</evidence>
<keyword evidence="1" id="KW-0812">Transmembrane</keyword>
<reference evidence="3 4" key="1">
    <citation type="submission" date="2016-02" db="EMBL/GenBank/DDBJ databases">
        <title>Paenibacillus sp. LPB0068, isolated from Crassostrea gigas.</title>
        <authorList>
            <person name="Shin S.-K."/>
            <person name="Yi H."/>
        </authorList>
    </citation>
    <scope>NUCLEOTIDE SEQUENCE [LARGE SCALE GENOMIC DNA]</scope>
    <source>
        <strain evidence="3 4">LPB0068</strain>
    </source>
</reference>
<dbReference type="EMBL" id="LSFN01000013">
    <property type="protein sequence ID" value="OAB75031.1"/>
    <property type="molecule type" value="Genomic_DNA"/>
</dbReference>
<keyword evidence="1" id="KW-1133">Transmembrane helix</keyword>
<dbReference type="Gene3D" id="3.90.420.10">
    <property type="entry name" value="Oxidoreductase, molybdopterin-binding domain"/>
    <property type="match status" value="1"/>
</dbReference>
<feature type="transmembrane region" description="Helical" evidence="1">
    <location>
        <begin position="93"/>
        <end position="112"/>
    </location>
</feature>
<dbReference type="InterPro" id="IPR000572">
    <property type="entry name" value="OxRdtase_Mopterin-bd_dom"/>
</dbReference>
<feature type="transmembrane region" description="Helical" evidence="1">
    <location>
        <begin position="54"/>
        <end position="73"/>
    </location>
</feature>
<dbReference type="Proteomes" id="UP000077134">
    <property type="component" value="Unassembled WGS sequence"/>
</dbReference>
<accession>A0A167E1T4</accession>
<evidence type="ECO:0000313" key="3">
    <source>
        <dbReference type="EMBL" id="OAB75031.1"/>
    </source>
</evidence>